<organism evidence="3">
    <name type="scientific">Xenopsylla cheopis</name>
    <name type="common">Oriental rat flea</name>
    <name type="synonym">Pulex cheopis</name>
    <dbReference type="NCBI Taxonomy" id="163159"/>
    <lineage>
        <taxon>Eukaryota</taxon>
        <taxon>Metazoa</taxon>
        <taxon>Ecdysozoa</taxon>
        <taxon>Arthropoda</taxon>
        <taxon>Hexapoda</taxon>
        <taxon>Insecta</taxon>
        <taxon>Pterygota</taxon>
        <taxon>Neoptera</taxon>
        <taxon>Endopterygota</taxon>
        <taxon>Siphonaptera</taxon>
        <taxon>Pulicidae</taxon>
        <taxon>Xenopsyllinae</taxon>
        <taxon>Xenopsylla</taxon>
    </lineage>
</organism>
<evidence type="ECO:0000256" key="2">
    <source>
        <dbReference type="SAM" id="SignalP"/>
    </source>
</evidence>
<dbReference type="EMBL" id="GIIL01007518">
    <property type="protein sequence ID" value="NOV51244.1"/>
    <property type="molecule type" value="Transcribed_RNA"/>
</dbReference>
<accession>A0A6M2DYV6</accession>
<reference evidence="3" key="1">
    <citation type="submission" date="2020-03" db="EMBL/GenBank/DDBJ databases">
        <title>Transcriptomic Profiling of the Digestive Tract of the Rat Flea, Xenopsylla cheopis, Following Blood Feeding and Infection with Yersinia pestis.</title>
        <authorList>
            <person name="Bland D.M."/>
            <person name="Martens C.A."/>
            <person name="Virtaneva K."/>
            <person name="Kanakabandi K."/>
            <person name="Long D."/>
            <person name="Rosenke R."/>
            <person name="Saturday G.A."/>
            <person name="Hoyt F.H."/>
            <person name="Bruno D.P."/>
            <person name="Ribeiro J.M.C."/>
            <person name="Hinnebusch J."/>
        </authorList>
    </citation>
    <scope>NUCLEOTIDE SEQUENCE</scope>
</reference>
<evidence type="ECO:0000256" key="1">
    <source>
        <dbReference type="SAM" id="Phobius"/>
    </source>
</evidence>
<protein>
    <submittedName>
        <fullName evidence="3">Putative secreted protein</fullName>
    </submittedName>
</protein>
<keyword evidence="1" id="KW-1133">Transmembrane helix</keyword>
<keyword evidence="1" id="KW-0472">Membrane</keyword>
<proteinExistence type="predicted"/>
<feature type="chain" id="PRO_5026722872" evidence="2">
    <location>
        <begin position="24"/>
        <end position="87"/>
    </location>
</feature>
<keyword evidence="1" id="KW-0812">Transmembrane</keyword>
<name>A0A6M2DYV6_XENCH</name>
<keyword evidence="2" id="KW-0732">Signal</keyword>
<dbReference type="AlphaFoldDB" id="A0A6M2DYV6"/>
<feature type="transmembrane region" description="Helical" evidence="1">
    <location>
        <begin position="58"/>
        <end position="85"/>
    </location>
</feature>
<feature type="signal peptide" evidence="2">
    <location>
        <begin position="1"/>
        <end position="23"/>
    </location>
</feature>
<sequence>MWKLCIQVIRLFFLSLWLPTTLPFQRFSNFSTAAIHKNFKNTLKELYNESLDMVKAHTWARALNCVSLLTLFVKACFLYIITIYLKN</sequence>
<evidence type="ECO:0000313" key="3">
    <source>
        <dbReference type="EMBL" id="NOV51244.1"/>
    </source>
</evidence>